<sequence>MSEKLLFFILIAFLTSCADDTPKAESGTYLGGEVINPVSNYVILEKNDVFLDSISLDQNNKFLYKLSDTQKGIYTFRHNEEQIVYLEPGDSLLLRVNTFEFDETLTYSGFGAPENNLLIEFFLKNEEENDLMIQREIYQQDPATFSRSVLAFRKERQDRLDEFLKKHEVSIYFERLGQAIVDYDYFARLEVYPMSHFGVDRVEFIKSLPNSFYDYRKEVDFNAPEFLELYPYQRFLFNYFNQAAFKEYFTDEAYDPLSFTHNLHKLRLIQTEIKNDSVKSFLLTRTIKDYLANSNDKKGGETLYEMYMNQVPSERDKKEIRDLYTANKKIETGKRIPDEQLLTLEKDTVTFETTIKKPAFIFFWSNENKNHAKRAQRLADSYIEKFPEFTFMAINVRDNYSSWKKSIDRYGFEPEQQYLFTGDYNRLVKDLALSSTLKTFIVDEEGFIINAHTNLFSTTFENELLSALNN</sequence>
<comment type="caution">
    <text evidence="2">The sequence shown here is derived from an EMBL/GenBank/DDBJ whole genome shotgun (WGS) entry which is preliminary data.</text>
</comment>
<dbReference type="AlphaFoldDB" id="A0A2G1VQU5"/>
<dbReference type="SUPFAM" id="SSF52833">
    <property type="entry name" value="Thioredoxin-like"/>
    <property type="match status" value="1"/>
</dbReference>
<dbReference type="Gene3D" id="3.40.30.10">
    <property type="entry name" value="Glutaredoxin"/>
    <property type="match status" value="1"/>
</dbReference>
<evidence type="ECO:0000313" key="3">
    <source>
        <dbReference type="Proteomes" id="UP000229433"/>
    </source>
</evidence>
<organism evidence="2 3">
    <name type="scientific">Leeuwenhoekiella nanhaiensis</name>
    <dbReference type="NCBI Taxonomy" id="1655491"/>
    <lineage>
        <taxon>Bacteria</taxon>
        <taxon>Pseudomonadati</taxon>
        <taxon>Bacteroidota</taxon>
        <taxon>Flavobacteriia</taxon>
        <taxon>Flavobacteriales</taxon>
        <taxon>Flavobacteriaceae</taxon>
        <taxon>Leeuwenhoekiella</taxon>
    </lineage>
</organism>
<feature type="domain" description="Thioredoxin" evidence="1">
    <location>
        <begin position="330"/>
        <end position="470"/>
    </location>
</feature>
<evidence type="ECO:0000313" key="2">
    <source>
        <dbReference type="EMBL" id="PHQ29142.1"/>
    </source>
</evidence>
<gene>
    <name evidence="2" type="ORF">CJ305_11070</name>
</gene>
<keyword evidence="3" id="KW-1185">Reference proteome</keyword>
<dbReference type="EMBL" id="NQXA01000008">
    <property type="protein sequence ID" value="PHQ29142.1"/>
    <property type="molecule type" value="Genomic_DNA"/>
</dbReference>
<dbReference type="PROSITE" id="PS51352">
    <property type="entry name" value="THIOREDOXIN_2"/>
    <property type="match status" value="1"/>
</dbReference>
<proteinExistence type="predicted"/>
<dbReference type="OrthoDB" id="1146847at2"/>
<dbReference type="PROSITE" id="PS51257">
    <property type="entry name" value="PROKAR_LIPOPROTEIN"/>
    <property type="match status" value="1"/>
</dbReference>
<dbReference type="RefSeq" id="WP_099646344.1">
    <property type="nucleotide sequence ID" value="NZ_KZ319291.1"/>
</dbReference>
<accession>A0A2G1VQU5</accession>
<reference evidence="2 3" key="1">
    <citation type="submission" date="2017-08" db="EMBL/GenBank/DDBJ databases">
        <title>The whole genome shortgun sequences of strain Leeuwenhoekiella nanhaiensis G18 from the South China Sea.</title>
        <authorList>
            <person name="Liu Q."/>
        </authorList>
    </citation>
    <scope>NUCLEOTIDE SEQUENCE [LARGE SCALE GENOMIC DNA]</scope>
    <source>
        <strain evidence="2 3">G18</strain>
    </source>
</reference>
<dbReference type="Proteomes" id="UP000229433">
    <property type="component" value="Unassembled WGS sequence"/>
</dbReference>
<dbReference type="InterPro" id="IPR036249">
    <property type="entry name" value="Thioredoxin-like_sf"/>
</dbReference>
<dbReference type="InterPro" id="IPR013766">
    <property type="entry name" value="Thioredoxin_domain"/>
</dbReference>
<evidence type="ECO:0000259" key="1">
    <source>
        <dbReference type="PROSITE" id="PS51352"/>
    </source>
</evidence>
<protein>
    <recommendedName>
        <fullName evidence="1">Thioredoxin domain-containing protein</fullName>
    </recommendedName>
</protein>
<name>A0A2G1VQU5_9FLAO</name>